<sequence length="334" mass="32513">MPGLPVPSASVSSAHEPRAAVPSAYVPSERDLTHGIRPPQAGPSRPSPSSDVGRHARVTAPRGWFRLPAAFVDARWQPGRAAVLGVVVVGVLAVLIFGLRVLWASADAEGTVIAPGGGSRAGPNGLSAGAAPVGVAPSAGQRLSTTGPSATSGAQTAPSGSAIAEPGGGGGTAAAGPASAVVVVHVVGQVKRPGVRELPAGSRVAQAVAAAGGAKSGADLSRVNLARVLTDGEQVRIPSPGDPVDPRELTGPGAAPGAGGGGAGGAGAGSGGQVALNSADLAALDTLPGVGPVLAQRILDWRTQHGRFTSVDELGEVSGIGEKLLSQLTPLVTL</sequence>
<dbReference type="Gene3D" id="1.10.150.280">
    <property type="entry name" value="AF1531-like domain"/>
    <property type="match status" value="1"/>
</dbReference>
<evidence type="ECO:0000256" key="1">
    <source>
        <dbReference type="SAM" id="MobiDB-lite"/>
    </source>
</evidence>
<dbReference type="PANTHER" id="PTHR21180:SF32">
    <property type="entry name" value="ENDONUCLEASE_EXONUCLEASE_PHOSPHATASE FAMILY DOMAIN-CONTAINING PROTEIN 1"/>
    <property type="match status" value="1"/>
</dbReference>
<evidence type="ECO:0000256" key="2">
    <source>
        <dbReference type="SAM" id="Phobius"/>
    </source>
</evidence>
<dbReference type="InterPro" id="IPR051675">
    <property type="entry name" value="Endo/Exo/Phosphatase_dom_1"/>
</dbReference>
<dbReference type="Proteomes" id="UP001500390">
    <property type="component" value="Unassembled WGS sequence"/>
</dbReference>
<feature type="domain" description="Soluble ligand binding" evidence="3">
    <location>
        <begin position="183"/>
        <end position="237"/>
    </location>
</feature>
<organism evidence="4 5">
    <name type="scientific">Ornithinibacter aureus</name>
    <dbReference type="NCBI Taxonomy" id="622664"/>
    <lineage>
        <taxon>Bacteria</taxon>
        <taxon>Bacillati</taxon>
        <taxon>Actinomycetota</taxon>
        <taxon>Actinomycetes</taxon>
        <taxon>Micrococcales</taxon>
        <taxon>Intrasporangiaceae</taxon>
        <taxon>Ornithinibacter</taxon>
    </lineage>
</organism>
<name>A0ABP8JH60_9MICO</name>
<comment type="caution">
    <text evidence="4">The sequence shown here is derived from an EMBL/GenBank/DDBJ whole genome shotgun (WGS) entry which is preliminary data.</text>
</comment>
<accession>A0ABP8JH60</accession>
<dbReference type="Pfam" id="PF10531">
    <property type="entry name" value="SLBB"/>
    <property type="match status" value="1"/>
</dbReference>
<gene>
    <name evidence="4" type="ORF">GCM10023153_07960</name>
</gene>
<keyword evidence="4" id="KW-0238">DNA-binding</keyword>
<dbReference type="SUPFAM" id="SSF47781">
    <property type="entry name" value="RuvA domain 2-like"/>
    <property type="match status" value="1"/>
</dbReference>
<feature type="region of interest" description="Disordered" evidence="1">
    <location>
        <begin position="137"/>
        <end position="171"/>
    </location>
</feature>
<feature type="compositionally biased region" description="Polar residues" evidence="1">
    <location>
        <begin position="141"/>
        <end position="156"/>
    </location>
</feature>
<keyword evidence="2" id="KW-0472">Membrane</keyword>
<keyword evidence="2" id="KW-0812">Transmembrane</keyword>
<proteinExistence type="predicted"/>
<dbReference type="PANTHER" id="PTHR21180">
    <property type="entry name" value="ENDONUCLEASE/EXONUCLEASE/PHOSPHATASE FAMILY DOMAIN-CONTAINING PROTEIN 1"/>
    <property type="match status" value="1"/>
</dbReference>
<keyword evidence="5" id="KW-1185">Reference proteome</keyword>
<dbReference type="InterPro" id="IPR010994">
    <property type="entry name" value="RuvA_2-like"/>
</dbReference>
<feature type="compositionally biased region" description="Gly residues" evidence="1">
    <location>
        <begin position="254"/>
        <end position="270"/>
    </location>
</feature>
<dbReference type="Pfam" id="PF12836">
    <property type="entry name" value="HHH_3"/>
    <property type="match status" value="1"/>
</dbReference>
<dbReference type="EMBL" id="BAABFX010000015">
    <property type="protein sequence ID" value="GAA4390670.1"/>
    <property type="molecule type" value="Genomic_DNA"/>
</dbReference>
<dbReference type="Gene3D" id="3.10.560.10">
    <property type="entry name" value="Outer membrane lipoprotein wza domain like"/>
    <property type="match status" value="1"/>
</dbReference>
<feature type="region of interest" description="Disordered" evidence="1">
    <location>
        <begin position="1"/>
        <end position="55"/>
    </location>
</feature>
<protein>
    <submittedName>
        <fullName evidence="4">ComEA family DNA-binding protein</fullName>
    </submittedName>
</protein>
<evidence type="ECO:0000313" key="5">
    <source>
        <dbReference type="Proteomes" id="UP001500390"/>
    </source>
</evidence>
<evidence type="ECO:0000259" key="3">
    <source>
        <dbReference type="Pfam" id="PF10531"/>
    </source>
</evidence>
<dbReference type="GO" id="GO:0003677">
    <property type="term" value="F:DNA binding"/>
    <property type="evidence" value="ECO:0007669"/>
    <property type="project" value="UniProtKB-KW"/>
</dbReference>
<feature type="transmembrane region" description="Helical" evidence="2">
    <location>
        <begin position="81"/>
        <end position="103"/>
    </location>
</feature>
<reference evidence="5" key="1">
    <citation type="journal article" date="2019" name="Int. J. Syst. Evol. Microbiol.">
        <title>The Global Catalogue of Microorganisms (GCM) 10K type strain sequencing project: providing services to taxonomists for standard genome sequencing and annotation.</title>
        <authorList>
            <consortium name="The Broad Institute Genomics Platform"/>
            <consortium name="The Broad Institute Genome Sequencing Center for Infectious Disease"/>
            <person name="Wu L."/>
            <person name="Ma J."/>
        </authorList>
    </citation>
    <scope>NUCLEOTIDE SEQUENCE [LARGE SCALE GENOMIC DNA]</scope>
    <source>
        <strain evidence="5">JCM 17738</strain>
    </source>
</reference>
<feature type="region of interest" description="Disordered" evidence="1">
    <location>
        <begin position="234"/>
        <end position="270"/>
    </location>
</feature>
<dbReference type="InterPro" id="IPR019554">
    <property type="entry name" value="Soluble_ligand-bd"/>
</dbReference>
<evidence type="ECO:0000313" key="4">
    <source>
        <dbReference type="EMBL" id="GAA4390670.1"/>
    </source>
</evidence>
<keyword evidence="2" id="KW-1133">Transmembrane helix</keyword>